<dbReference type="InterPro" id="IPR013689">
    <property type="entry name" value="RNA_helicase_ATP-dep_HrpB_C"/>
</dbReference>
<dbReference type="SUPFAM" id="SSF52540">
    <property type="entry name" value="P-loop containing nucleoside triphosphate hydrolases"/>
    <property type="match status" value="1"/>
</dbReference>
<evidence type="ECO:0008006" key="9">
    <source>
        <dbReference type="Google" id="ProtNLM"/>
    </source>
</evidence>
<evidence type="ECO:0000256" key="3">
    <source>
        <dbReference type="ARBA" id="ARBA00022806"/>
    </source>
</evidence>
<name>A0A0M2R6Y6_9PROT</name>
<dbReference type="Proteomes" id="UP000034491">
    <property type="component" value="Unassembled WGS sequence"/>
</dbReference>
<reference evidence="7 8" key="1">
    <citation type="submission" date="2015-03" db="EMBL/GenBank/DDBJ databases">
        <title>Genome sequence of Kiloniella sp. P1-1, isolated from the gut microflora of Pacific white shrimp, Penaeus vannamei.</title>
        <authorList>
            <person name="Shao Z."/>
            <person name="Wang L."/>
            <person name="Li X."/>
        </authorList>
    </citation>
    <scope>NUCLEOTIDE SEQUENCE [LARGE SCALE GENOMIC DNA]</scope>
    <source>
        <strain evidence="7 8">P1-1</strain>
    </source>
</reference>
<keyword evidence="8" id="KW-1185">Reference proteome</keyword>
<dbReference type="Pfam" id="PF08482">
    <property type="entry name" value="HrpB_C"/>
    <property type="match status" value="1"/>
</dbReference>
<dbReference type="EMBL" id="LANI01000004">
    <property type="protein sequence ID" value="KKJ77451.1"/>
    <property type="molecule type" value="Genomic_DNA"/>
</dbReference>
<dbReference type="InterPro" id="IPR048333">
    <property type="entry name" value="HA2_WH"/>
</dbReference>
<dbReference type="SMART" id="SM00487">
    <property type="entry name" value="DEXDc"/>
    <property type="match status" value="1"/>
</dbReference>
<dbReference type="GO" id="GO:0004386">
    <property type="term" value="F:helicase activity"/>
    <property type="evidence" value="ECO:0007669"/>
    <property type="project" value="UniProtKB-KW"/>
</dbReference>
<evidence type="ECO:0000313" key="8">
    <source>
        <dbReference type="Proteomes" id="UP000034491"/>
    </source>
</evidence>
<accession>A0A0M2R6Y6</accession>
<proteinExistence type="predicted"/>
<dbReference type="SMART" id="SM00490">
    <property type="entry name" value="HELICc"/>
    <property type="match status" value="1"/>
</dbReference>
<feature type="domain" description="Helicase C-terminal" evidence="6">
    <location>
        <begin position="204"/>
        <end position="370"/>
    </location>
</feature>
<dbReference type="InterPro" id="IPR011545">
    <property type="entry name" value="DEAD/DEAH_box_helicase_dom"/>
</dbReference>
<dbReference type="Pfam" id="PF04408">
    <property type="entry name" value="WHD_HA2"/>
    <property type="match status" value="1"/>
</dbReference>
<dbReference type="FunFam" id="3.40.50.300:FF:002125">
    <property type="entry name" value="ATP-dependent helicase HrpB"/>
    <property type="match status" value="1"/>
</dbReference>
<dbReference type="InterPro" id="IPR014001">
    <property type="entry name" value="Helicase_ATP-bd"/>
</dbReference>
<evidence type="ECO:0000256" key="1">
    <source>
        <dbReference type="ARBA" id="ARBA00022741"/>
    </source>
</evidence>
<keyword evidence="4" id="KW-0067">ATP-binding</keyword>
<dbReference type="PANTHER" id="PTHR43519:SF1">
    <property type="entry name" value="ATP-DEPENDENT RNA HELICASE HRPB"/>
    <property type="match status" value="1"/>
</dbReference>
<dbReference type="PROSITE" id="PS51192">
    <property type="entry name" value="HELICASE_ATP_BIND_1"/>
    <property type="match status" value="1"/>
</dbReference>
<keyword evidence="2" id="KW-0378">Hydrolase</keyword>
<dbReference type="InterPro" id="IPR001650">
    <property type="entry name" value="Helicase_C-like"/>
</dbReference>
<evidence type="ECO:0000259" key="6">
    <source>
        <dbReference type="PROSITE" id="PS51194"/>
    </source>
</evidence>
<dbReference type="GO" id="GO:0005524">
    <property type="term" value="F:ATP binding"/>
    <property type="evidence" value="ECO:0007669"/>
    <property type="project" value="UniProtKB-KW"/>
</dbReference>
<dbReference type="InterPro" id="IPR010225">
    <property type="entry name" value="HrpB"/>
</dbReference>
<dbReference type="SMART" id="SM00847">
    <property type="entry name" value="HA2"/>
    <property type="match status" value="1"/>
</dbReference>
<dbReference type="PATRIC" id="fig|1549748.8.peg.3366"/>
<keyword evidence="3" id="KW-0347">Helicase</keyword>
<dbReference type="PROSITE" id="PS51194">
    <property type="entry name" value="HELICASE_CTER"/>
    <property type="match status" value="1"/>
</dbReference>
<dbReference type="CDD" id="cd18791">
    <property type="entry name" value="SF2_C_RHA"/>
    <property type="match status" value="1"/>
</dbReference>
<dbReference type="NCBIfam" id="TIGR01970">
    <property type="entry name" value="DEAH_box_HrpB"/>
    <property type="match status" value="1"/>
</dbReference>
<dbReference type="GO" id="GO:0003676">
    <property type="term" value="F:nucleic acid binding"/>
    <property type="evidence" value="ECO:0007669"/>
    <property type="project" value="InterPro"/>
</dbReference>
<dbReference type="CDD" id="cd17990">
    <property type="entry name" value="DEXHc_HrpB"/>
    <property type="match status" value="1"/>
</dbReference>
<organism evidence="7 8">
    <name type="scientific">Kiloniella litopenaei</name>
    <dbReference type="NCBI Taxonomy" id="1549748"/>
    <lineage>
        <taxon>Bacteria</taxon>
        <taxon>Pseudomonadati</taxon>
        <taxon>Pseudomonadota</taxon>
        <taxon>Alphaproteobacteria</taxon>
        <taxon>Rhodospirillales</taxon>
        <taxon>Kiloniellaceae</taxon>
        <taxon>Kiloniella</taxon>
    </lineage>
</organism>
<keyword evidence="1" id="KW-0547">Nucleotide-binding</keyword>
<evidence type="ECO:0000256" key="2">
    <source>
        <dbReference type="ARBA" id="ARBA00022801"/>
    </source>
</evidence>
<dbReference type="InterPro" id="IPR049614">
    <property type="entry name" value="HrpB_DEXH"/>
</dbReference>
<dbReference type="Gene3D" id="3.40.50.300">
    <property type="entry name" value="P-loop containing nucleotide triphosphate hydrolases"/>
    <property type="match status" value="2"/>
</dbReference>
<gene>
    <name evidence="7" type="ORF">WH95_07045</name>
</gene>
<feature type="domain" description="Helicase ATP-binding" evidence="5">
    <location>
        <begin position="14"/>
        <end position="178"/>
    </location>
</feature>
<dbReference type="STRING" id="1549748.WH95_07045"/>
<evidence type="ECO:0000256" key="4">
    <source>
        <dbReference type="ARBA" id="ARBA00022840"/>
    </source>
</evidence>
<dbReference type="AlphaFoldDB" id="A0A0M2R6Y6"/>
<dbReference type="RefSeq" id="WP_046504938.1">
    <property type="nucleotide sequence ID" value="NZ_LANI01000004.1"/>
</dbReference>
<dbReference type="Gene3D" id="1.20.120.1080">
    <property type="match status" value="1"/>
</dbReference>
<dbReference type="Pfam" id="PF00271">
    <property type="entry name" value="Helicase_C"/>
    <property type="match status" value="1"/>
</dbReference>
<sequence>MTGLPIDSVLPQIAQKLAENPSLVLQAPPGAGKTTGVPLHLLGSDWLGDNKIIMLEPRRLAARTAATRMADLLGEDPGETVGYRIRLETKVSARTKIEVVTEGVLTRMLQSDPELSGVGLVIFDEFHERSLQADLGLALCLEVQAALRDDLRLLVMSATLDGQAVSRLMDEAPVITSEGRSFPVDIRYGRETQRKNIPFDMADKIEDVLREEEGSILAFLPGVGEIKRVESLLKAKQGITGVDVYPLYGDLPMAKQRKAIEPAGNGKRKVVLATSIAETSLTIDGIKIIVDCGFRRSPRFDPSSGLTRLETIRVSRASADQRAGRAGRLEPGICYRLWPEAQNGALALQDKPEIQDADLSSLVLELLNWGTSDPEDLSWCTVPPRAAWKQAMELLRSLGAIDHSDHITDHGKKMSGLPVHPRLAHMLVTGKKEDAGWLACIIAALLTERDIFQQGTSKTPTDLLVRIGAFTSKSDDKGFRLDSYRVKQVKRTAEQYARALGVKPAKEFDTAFAGGLVSLAYPDRIGKLRKSAVGRFKLSGGKGAEVDELDPLASKPYLVMTEIGGAGASARVYQAIEASENQIRKFHAKSIVSQDRVRLDDLKGVFLGEKVERIGEVILKAIRVKEPDQDVIKQEILTLVRGKGIALLEPDADFEHLCRRVISAGVLAEKGDWPDFSEAGLISTLESWLSPYLDEVTTLKALQSLNLKDILLSFLDWDKRQFLDKNFPERIELPTGNRARVNYVDPKLPILEVRLQELFGLSVTPSIFGGRIPLRLHLLSPARRPLQVTSDLAGFWANTYHDVKKDMKGRYPRHYWPDDPLIAEPTSKTKKNMNKARR</sequence>
<dbReference type="GO" id="GO:0016787">
    <property type="term" value="F:hydrolase activity"/>
    <property type="evidence" value="ECO:0007669"/>
    <property type="project" value="UniProtKB-KW"/>
</dbReference>
<dbReference type="PIRSF" id="PIRSF005496">
    <property type="entry name" value="ATP_hel_hrpB"/>
    <property type="match status" value="1"/>
</dbReference>
<dbReference type="Pfam" id="PF00270">
    <property type="entry name" value="DEAD"/>
    <property type="match status" value="1"/>
</dbReference>
<comment type="caution">
    <text evidence="7">The sequence shown here is derived from an EMBL/GenBank/DDBJ whole genome shotgun (WGS) entry which is preliminary data.</text>
</comment>
<evidence type="ECO:0000313" key="7">
    <source>
        <dbReference type="EMBL" id="KKJ77451.1"/>
    </source>
</evidence>
<dbReference type="InterPro" id="IPR027417">
    <property type="entry name" value="P-loop_NTPase"/>
</dbReference>
<dbReference type="InterPro" id="IPR007502">
    <property type="entry name" value="Helicase-assoc_dom"/>
</dbReference>
<dbReference type="OrthoDB" id="9805617at2"/>
<dbReference type="PANTHER" id="PTHR43519">
    <property type="entry name" value="ATP-DEPENDENT RNA HELICASE HRPB"/>
    <property type="match status" value="1"/>
</dbReference>
<protein>
    <recommendedName>
        <fullName evidence="9">ATP-dependent helicase</fullName>
    </recommendedName>
</protein>
<evidence type="ECO:0000259" key="5">
    <source>
        <dbReference type="PROSITE" id="PS51192"/>
    </source>
</evidence>